<dbReference type="PANTHER" id="PTHR41251:SF1">
    <property type="entry name" value="NON-HOMOLOGOUS END JOINING PROTEIN KU"/>
    <property type="match status" value="1"/>
</dbReference>
<name>A0A931LT27_FIMGI</name>
<dbReference type="HAMAP" id="MF_01875">
    <property type="entry name" value="Prokaryotic_Ku"/>
    <property type="match status" value="1"/>
</dbReference>
<evidence type="ECO:0000313" key="4">
    <source>
        <dbReference type="EMBL" id="MBI1756938.1"/>
    </source>
</evidence>
<dbReference type="SMART" id="SM00559">
    <property type="entry name" value="Ku78"/>
    <property type="match status" value="1"/>
</dbReference>
<evidence type="ECO:0000313" key="5">
    <source>
        <dbReference type="Proteomes" id="UP000727962"/>
    </source>
</evidence>
<evidence type="ECO:0000259" key="3">
    <source>
        <dbReference type="SMART" id="SM00559"/>
    </source>
</evidence>
<dbReference type="NCBIfam" id="TIGR02772">
    <property type="entry name" value="Ku_bact"/>
    <property type="match status" value="1"/>
</dbReference>
<dbReference type="InterPro" id="IPR016194">
    <property type="entry name" value="SPOC-like_C_dom_sf"/>
</dbReference>
<feature type="domain" description="Ku" evidence="3">
    <location>
        <begin position="53"/>
        <end position="183"/>
    </location>
</feature>
<dbReference type="Proteomes" id="UP000727962">
    <property type="component" value="Unassembled WGS sequence"/>
</dbReference>
<comment type="subunit">
    <text evidence="2">Homodimer. Interacts with LigD.</text>
</comment>
<organism evidence="4 5">
    <name type="scientific">Fimbriimonas ginsengisoli</name>
    <dbReference type="NCBI Taxonomy" id="1005039"/>
    <lineage>
        <taxon>Bacteria</taxon>
        <taxon>Bacillati</taxon>
        <taxon>Armatimonadota</taxon>
        <taxon>Fimbriimonadia</taxon>
        <taxon>Fimbriimonadales</taxon>
        <taxon>Fimbriimonadaceae</taxon>
        <taxon>Fimbriimonas</taxon>
    </lineage>
</organism>
<dbReference type="Pfam" id="PF02735">
    <property type="entry name" value="Ku"/>
    <property type="match status" value="1"/>
</dbReference>
<dbReference type="GO" id="GO:0003690">
    <property type="term" value="F:double-stranded DNA binding"/>
    <property type="evidence" value="ECO:0007669"/>
    <property type="project" value="UniProtKB-UniRule"/>
</dbReference>
<dbReference type="GO" id="GO:0006310">
    <property type="term" value="P:DNA recombination"/>
    <property type="evidence" value="ECO:0007669"/>
    <property type="project" value="UniProtKB-KW"/>
</dbReference>
<sequence>MARSIWNGVISFGLVSIPVGLHTATQERDLRFNQLHKPCGSRIKQQRFCPTCERTVEQEEVDRGFELSKGSYAVVSDEDFEALPVPSKHAIEVTSFVKADEIDSIFFDQSYYLEPGETARKPFALLLRALKEKGVLAVGKIAIRNKEALCVLRPSRGTLVLETLFYEDEIRKPEAEGIDGVEVDERELGMAKSLVELLEKAFDPGEYKDAYRSALLERIEAKQHGGQITTAPEPKEARVVNLMDALRASLEEAQQKKKSG</sequence>
<dbReference type="EMBL" id="JACOSL010000045">
    <property type="protein sequence ID" value="MBI1756938.1"/>
    <property type="molecule type" value="Genomic_DNA"/>
</dbReference>
<keyword evidence="2" id="KW-0234">DNA repair</keyword>
<dbReference type="InterPro" id="IPR006164">
    <property type="entry name" value="DNA_bd_Ku70/Ku80"/>
</dbReference>
<comment type="function">
    <text evidence="2">With LigD forms a non-homologous end joining (NHEJ) DNA repair enzyme, which repairs dsDNA breaks with reduced fidelity. Binds linear dsDNA with 5'- and 3'- overhangs but not closed circular dsDNA nor ssDNA. Recruits and stimulates the ligase activity of LigD.</text>
</comment>
<comment type="caution">
    <text evidence="4">The sequence shown here is derived from an EMBL/GenBank/DDBJ whole genome shotgun (WGS) entry which is preliminary data.</text>
</comment>
<dbReference type="GO" id="GO:0006303">
    <property type="term" value="P:double-strand break repair via nonhomologous end joining"/>
    <property type="evidence" value="ECO:0007669"/>
    <property type="project" value="UniProtKB-UniRule"/>
</dbReference>
<dbReference type="InterPro" id="IPR009187">
    <property type="entry name" value="Prok_Ku"/>
</dbReference>
<dbReference type="PANTHER" id="PTHR41251">
    <property type="entry name" value="NON-HOMOLOGOUS END JOINING PROTEIN KU"/>
    <property type="match status" value="1"/>
</dbReference>
<dbReference type="PIRSF" id="PIRSF006493">
    <property type="entry name" value="Prok_Ku"/>
    <property type="match status" value="1"/>
</dbReference>
<comment type="similarity">
    <text evidence="2">Belongs to the prokaryotic Ku family.</text>
</comment>
<accession>A0A931LT27</accession>
<dbReference type="CDD" id="cd00789">
    <property type="entry name" value="KU_like"/>
    <property type="match status" value="1"/>
</dbReference>
<keyword evidence="2" id="KW-0233">DNA recombination</keyword>
<evidence type="ECO:0000256" key="2">
    <source>
        <dbReference type="HAMAP-Rule" id="MF_01875"/>
    </source>
</evidence>
<dbReference type="SUPFAM" id="SSF100939">
    <property type="entry name" value="SPOC domain-like"/>
    <property type="match status" value="1"/>
</dbReference>
<protein>
    <recommendedName>
        <fullName evidence="2">Non-homologous end joining protein Ku</fullName>
    </recommendedName>
</protein>
<dbReference type="Gene3D" id="2.40.290.10">
    <property type="match status" value="1"/>
</dbReference>
<keyword evidence="2" id="KW-0227">DNA damage</keyword>
<evidence type="ECO:0000256" key="1">
    <source>
        <dbReference type="ARBA" id="ARBA00023125"/>
    </source>
</evidence>
<gene>
    <name evidence="2" type="primary">ku</name>
    <name evidence="4" type="ORF">HYR64_07520</name>
</gene>
<keyword evidence="1 2" id="KW-0238">DNA-binding</keyword>
<dbReference type="AlphaFoldDB" id="A0A931LT27"/>
<proteinExistence type="inferred from homology"/>
<reference evidence="4" key="1">
    <citation type="submission" date="2020-07" db="EMBL/GenBank/DDBJ databases">
        <title>Huge and variable diversity of episymbiotic CPR bacteria and DPANN archaea in groundwater ecosystems.</title>
        <authorList>
            <person name="He C.Y."/>
            <person name="Keren R."/>
            <person name="Whittaker M."/>
            <person name="Farag I.F."/>
            <person name="Doudna J."/>
            <person name="Cate J.H.D."/>
            <person name="Banfield J.F."/>
        </authorList>
    </citation>
    <scope>NUCLEOTIDE SEQUENCE</scope>
    <source>
        <strain evidence="4">NC_groundwater_17_Pr7_B-0.1um_64_12</strain>
    </source>
</reference>